<dbReference type="EMBL" id="LUGG01000006">
    <property type="protein sequence ID" value="OBZ74009.1"/>
    <property type="molecule type" value="Genomic_DNA"/>
</dbReference>
<name>A0A1C7MC76_GRIFR</name>
<evidence type="ECO:0000259" key="1">
    <source>
        <dbReference type="Pfam" id="PF00646"/>
    </source>
</evidence>
<dbReference type="SUPFAM" id="SSF52047">
    <property type="entry name" value="RNI-like"/>
    <property type="match status" value="1"/>
</dbReference>
<reference evidence="2 3" key="1">
    <citation type="submission" date="2016-03" db="EMBL/GenBank/DDBJ databases">
        <title>Whole genome sequencing of Grifola frondosa 9006-11.</title>
        <authorList>
            <person name="Min B."/>
            <person name="Park H."/>
            <person name="Kim J.-G."/>
            <person name="Cho H."/>
            <person name="Oh Y.-L."/>
            <person name="Kong W.-S."/>
            <person name="Choi I.-G."/>
        </authorList>
    </citation>
    <scope>NUCLEOTIDE SEQUENCE [LARGE SCALE GENOMIC DNA]</scope>
    <source>
        <strain evidence="2 3">9006-11</strain>
    </source>
</reference>
<dbReference type="Proteomes" id="UP000092993">
    <property type="component" value="Unassembled WGS sequence"/>
</dbReference>
<dbReference type="AlphaFoldDB" id="A0A1C7MC76"/>
<dbReference type="OrthoDB" id="2780918at2759"/>
<dbReference type="Gene3D" id="3.80.10.10">
    <property type="entry name" value="Ribonuclease Inhibitor"/>
    <property type="match status" value="1"/>
</dbReference>
<evidence type="ECO:0000313" key="3">
    <source>
        <dbReference type="Proteomes" id="UP000092993"/>
    </source>
</evidence>
<keyword evidence="3" id="KW-1185">Reference proteome</keyword>
<proteinExistence type="predicted"/>
<dbReference type="InterPro" id="IPR036047">
    <property type="entry name" value="F-box-like_dom_sf"/>
</dbReference>
<dbReference type="Pfam" id="PF00646">
    <property type="entry name" value="F-box"/>
    <property type="match status" value="1"/>
</dbReference>
<protein>
    <recommendedName>
        <fullName evidence="1">F-box domain-containing protein</fullName>
    </recommendedName>
</protein>
<comment type="caution">
    <text evidence="2">The sequence shown here is derived from an EMBL/GenBank/DDBJ whole genome shotgun (WGS) entry which is preliminary data.</text>
</comment>
<dbReference type="InterPro" id="IPR032675">
    <property type="entry name" value="LRR_dom_sf"/>
</dbReference>
<organism evidence="2 3">
    <name type="scientific">Grifola frondosa</name>
    <name type="common">Maitake</name>
    <name type="synonym">Polyporus frondosus</name>
    <dbReference type="NCBI Taxonomy" id="5627"/>
    <lineage>
        <taxon>Eukaryota</taxon>
        <taxon>Fungi</taxon>
        <taxon>Dikarya</taxon>
        <taxon>Basidiomycota</taxon>
        <taxon>Agaricomycotina</taxon>
        <taxon>Agaricomycetes</taxon>
        <taxon>Polyporales</taxon>
        <taxon>Grifolaceae</taxon>
        <taxon>Grifola</taxon>
    </lineage>
</organism>
<accession>A0A1C7MC76</accession>
<evidence type="ECO:0000313" key="2">
    <source>
        <dbReference type="EMBL" id="OBZ74009.1"/>
    </source>
</evidence>
<dbReference type="SUPFAM" id="SSF81383">
    <property type="entry name" value="F-box domain"/>
    <property type="match status" value="1"/>
</dbReference>
<dbReference type="InterPro" id="IPR001810">
    <property type="entry name" value="F-box_dom"/>
</dbReference>
<gene>
    <name evidence="2" type="ORF">A0H81_06513</name>
</gene>
<dbReference type="STRING" id="5627.A0A1C7MC76"/>
<feature type="domain" description="F-box" evidence="1">
    <location>
        <begin position="4"/>
        <end position="36"/>
    </location>
</feature>
<sequence length="530" mass="59860">MPLLFLNEDILHLVVVYLPIRDALRFCAVSRTMYKLAMPDALSSVVLSTDTKKTRQFCVFMLENEERPLWLRGLYVSYNAIEPKNDTEILMHLLERSRLLRRLHIERFEDFLSSYPGALEACAGLQHLVVLSLLQCGSLTLQLLSRVSETCRDIWKLAIHPNCIGTVPFDHIFVAVAKFQHLQTLQLWNFGGMILPPSLHTKLRVPSLRSLDVAAGTLPITLAVQMFPNLRNLKCWMVFSNFEDRLSARQMTNDKCWKHLHHVETDFGMSGGTEAGNLWPLRLSCTVHRLDLGNMYNGMPNAIASQIESALVAVRQTSPRILTIATSTDNLEFWARLPTSAPQLRYLEFVVTFHERCSSNLVAWQDNVITPLSKLPILVMFFSIRFASPRTNSHHCPTDAQAAIATIVQSLASSSPSLQYVGASDYEWMINGCSAFVRPSIRERKAARWWRIANIGDSEPRNAERISTELGDRVRAYLCDADYDTSISDAYQANSEAGRIIRKGRSWPLSVANILSTSKNTSPGAIFFSR</sequence>